<feature type="transmembrane region" description="Helical" evidence="7">
    <location>
        <begin position="20"/>
        <end position="42"/>
    </location>
</feature>
<sequence>MKTMDLLQLDMNKTIGRLPIMLSFLISGFIGMFSETALNVAFNDLMNIFNITPATAQWLTTGYLLTLGILVPISGLLIKWFTTRQLFITSLSFSIVGFLIAAITPSFTLLLIARIFQAVGTGLLLPLMFNTVLLIFPPENRGTTMGIIGLVIMSAPAVGPTLAGILTEKINWHWIFWFSLPFLIISLLSGIKYMQNVSTITKPKIDLLSIGLSTIGFGGIVFGFSNAGELSGGDDPSVLLFLGVGVIALIVFSLRQLYLKQPVLNLRAFQYPMFALGVLLVMFCTMIILASVLILPIYLQGGLETSMFFAGLVMLPGGLINGIMSQMTGRLFDIIGPRRLVIPGFFITIIVAWILSGITKVSTPGLIMALHTFLMLGTAMIVTPVQTNALNQLPRHLYPDGTAIMTALQQVAGAIGTALAICFLSVGREKYLESIVKSDDLTTSLALIAGVQHAFLFVLAVSVVGLVFSLFVRRVKGIRTVSDD</sequence>
<dbReference type="PROSITE" id="PS50850">
    <property type="entry name" value="MFS"/>
    <property type="match status" value="1"/>
</dbReference>
<keyword evidence="5 7" id="KW-1133">Transmembrane helix</keyword>
<dbReference type="InterPro" id="IPR020846">
    <property type="entry name" value="MFS_dom"/>
</dbReference>
<dbReference type="Gene3D" id="1.20.1720.10">
    <property type="entry name" value="Multidrug resistance protein D"/>
    <property type="match status" value="1"/>
</dbReference>
<feature type="transmembrane region" description="Helical" evidence="7">
    <location>
        <begin position="305"/>
        <end position="328"/>
    </location>
</feature>
<reference evidence="9 10" key="1">
    <citation type="submission" date="2016-10" db="EMBL/GenBank/DDBJ databases">
        <authorList>
            <person name="de Groot N.N."/>
        </authorList>
    </citation>
    <scope>NUCLEOTIDE SEQUENCE [LARGE SCALE GENOMIC DNA]</scope>
    <source>
        <strain evidence="9 10">DSM 13305</strain>
    </source>
</reference>
<dbReference type="Pfam" id="PF07690">
    <property type="entry name" value="MFS_1"/>
    <property type="match status" value="1"/>
</dbReference>
<dbReference type="STRING" id="112903.SAMN04490178_11178"/>
<feature type="transmembrane region" description="Helical" evidence="7">
    <location>
        <begin position="237"/>
        <end position="254"/>
    </location>
</feature>
<evidence type="ECO:0000259" key="8">
    <source>
        <dbReference type="PROSITE" id="PS50850"/>
    </source>
</evidence>
<comment type="subcellular location">
    <subcellularLocation>
        <location evidence="1">Cell membrane</location>
        <topology evidence="1">Multi-pass membrane protein</topology>
    </subcellularLocation>
</comment>
<accession>A0A1H8VGN2</accession>
<feature type="transmembrane region" description="Helical" evidence="7">
    <location>
        <begin position="205"/>
        <end position="225"/>
    </location>
</feature>
<keyword evidence="3" id="KW-1003">Cell membrane</keyword>
<keyword evidence="10" id="KW-1185">Reference proteome</keyword>
<protein>
    <submittedName>
        <fullName evidence="9">MFS transporter, DHA2 family, lincomycin resistance protein</fullName>
    </submittedName>
</protein>
<dbReference type="Proteomes" id="UP000198847">
    <property type="component" value="Unassembled WGS sequence"/>
</dbReference>
<dbReference type="SUPFAM" id="SSF103473">
    <property type="entry name" value="MFS general substrate transporter"/>
    <property type="match status" value="1"/>
</dbReference>
<feature type="transmembrane region" description="Helical" evidence="7">
    <location>
        <begin position="93"/>
        <end position="112"/>
    </location>
</feature>
<feature type="domain" description="Major facilitator superfamily (MFS) profile" evidence="8">
    <location>
        <begin position="20"/>
        <end position="477"/>
    </location>
</feature>
<dbReference type="PANTHER" id="PTHR42718">
    <property type="entry name" value="MAJOR FACILITATOR SUPERFAMILY MULTIDRUG TRANSPORTER MFSC"/>
    <property type="match status" value="1"/>
</dbReference>
<evidence type="ECO:0000256" key="3">
    <source>
        <dbReference type="ARBA" id="ARBA00022475"/>
    </source>
</evidence>
<feature type="transmembrane region" description="Helical" evidence="7">
    <location>
        <begin position="274"/>
        <end position="299"/>
    </location>
</feature>
<dbReference type="CDD" id="cd17503">
    <property type="entry name" value="MFS_LmrB_MDR_like"/>
    <property type="match status" value="1"/>
</dbReference>
<evidence type="ECO:0000256" key="6">
    <source>
        <dbReference type="ARBA" id="ARBA00023136"/>
    </source>
</evidence>
<keyword evidence="6 7" id="KW-0472">Membrane</keyword>
<feature type="transmembrane region" description="Helical" evidence="7">
    <location>
        <begin position="172"/>
        <end position="193"/>
    </location>
</feature>
<dbReference type="InterPro" id="IPR011701">
    <property type="entry name" value="MFS"/>
</dbReference>
<name>A0A1H8VGN2_9FIRM</name>
<feature type="transmembrane region" description="Helical" evidence="7">
    <location>
        <begin position="118"/>
        <end position="136"/>
    </location>
</feature>
<proteinExistence type="predicted"/>
<dbReference type="PANTHER" id="PTHR42718:SF43">
    <property type="entry name" value="LINCOMYCIN RESISTANCE PROTEIN LMRB"/>
    <property type="match status" value="1"/>
</dbReference>
<organism evidence="9 10">
    <name type="scientific">Propionispora vibrioides</name>
    <dbReference type="NCBI Taxonomy" id="112903"/>
    <lineage>
        <taxon>Bacteria</taxon>
        <taxon>Bacillati</taxon>
        <taxon>Bacillota</taxon>
        <taxon>Negativicutes</taxon>
        <taxon>Selenomonadales</taxon>
        <taxon>Sporomusaceae</taxon>
        <taxon>Propionispora</taxon>
    </lineage>
</organism>
<feature type="transmembrane region" description="Helical" evidence="7">
    <location>
        <begin position="365"/>
        <end position="382"/>
    </location>
</feature>
<feature type="transmembrane region" description="Helical" evidence="7">
    <location>
        <begin position="62"/>
        <end position="81"/>
    </location>
</feature>
<gene>
    <name evidence="9" type="ORF">SAMN04490178_11178</name>
</gene>
<dbReference type="AlphaFoldDB" id="A0A1H8VGN2"/>
<keyword evidence="4 7" id="KW-0812">Transmembrane</keyword>
<dbReference type="EMBL" id="FODY01000011">
    <property type="protein sequence ID" value="SEP14490.1"/>
    <property type="molecule type" value="Genomic_DNA"/>
</dbReference>
<evidence type="ECO:0000256" key="7">
    <source>
        <dbReference type="SAM" id="Phobius"/>
    </source>
</evidence>
<evidence type="ECO:0000256" key="5">
    <source>
        <dbReference type="ARBA" id="ARBA00022989"/>
    </source>
</evidence>
<evidence type="ECO:0000256" key="4">
    <source>
        <dbReference type="ARBA" id="ARBA00022692"/>
    </source>
</evidence>
<dbReference type="GO" id="GO:0005886">
    <property type="term" value="C:plasma membrane"/>
    <property type="evidence" value="ECO:0007669"/>
    <property type="project" value="UniProtKB-SubCell"/>
</dbReference>
<evidence type="ECO:0000256" key="2">
    <source>
        <dbReference type="ARBA" id="ARBA00022448"/>
    </source>
</evidence>
<evidence type="ECO:0000313" key="9">
    <source>
        <dbReference type="EMBL" id="SEP14490.1"/>
    </source>
</evidence>
<dbReference type="Gene3D" id="1.20.1250.20">
    <property type="entry name" value="MFS general substrate transporter like domains"/>
    <property type="match status" value="1"/>
</dbReference>
<dbReference type="InterPro" id="IPR004638">
    <property type="entry name" value="EmrB-like"/>
</dbReference>
<feature type="transmembrane region" description="Helical" evidence="7">
    <location>
        <begin position="340"/>
        <end position="359"/>
    </location>
</feature>
<evidence type="ECO:0000256" key="1">
    <source>
        <dbReference type="ARBA" id="ARBA00004651"/>
    </source>
</evidence>
<dbReference type="GO" id="GO:0022857">
    <property type="term" value="F:transmembrane transporter activity"/>
    <property type="evidence" value="ECO:0007669"/>
    <property type="project" value="InterPro"/>
</dbReference>
<feature type="transmembrane region" description="Helical" evidence="7">
    <location>
        <begin position="148"/>
        <end position="166"/>
    </location>
</feature>
<dbReference type="InterPro" id="IPR036259">
    <property type="entry name" value="MFS_trans_sf"/>
</dbReference>
<evidence type="ECO:0000313" key="10">
    <source>
        <dbReference type="Proteomes" id="UP000198847"/>
    </source>
</evidence>
<dbReference type="PRINTS" id="PR01036">
    <property type="entry name" value="TCRTETB"/>
</dbReference>
<dbReference type="NCBIfam" id="TIGR00711">
    <property type="entry name" value="efflux_EmrB"/>
    <property type="match status" value="1"/>
</dbReference>
<keyword evidence="2" id="KW-0813">Transport</keyword>
<feature type="transmembrane region" description="Helical" evidence="7">
    <location>
        <begin position="403"/>
        <end position="426"/>
    </location>
</feature>
<feature type="transmembrane region" description="Helical" evidence="7">
    <location>
        <begin position="446"/>
        <end position="472"/>
    </location>
</feature>